<evidence type="ECO:0000313" key="12">
    <source>
        <dbReference type="EMBL" id="ROQ18149.1"/>
    </source>
</evidence>
<dbReference type="Gene3D" id="2.40.50.100">
    <property type="match status" value="1"/>
</dbReference>
<dbReference type="GO" id="GO:0015098">
    <property type="term" value="F:molybdate ion transmembrane transporter activity"/>
    <property type="evidence" value="ECO:0007669"/>
    <property type="project" value="InterPro"/>
</dbReference>
<keyword evidence="7" id="KW-1278">Translocase</keyword>
<dbReference type="SMART" id="SM00382">
    <property type="entry name" value="AAA"/>
    <property type="match status" value="1"/>
</dbReference>
<evidence type="ECO:0000256" key="3">
    <source>
        <dbReference type="ARBA" id="ARBA00022505"/>
    </source>
</evidence>
<evidence type="ECO:0000256" key="4">
    <source>
        <dbReference type="ARBA" id="ARBA00022519"/>
    </source>
</evidence>
<dbReference type="Pfam" id="PF03459">
    <property type="entry name" value="TOBE"/>
    <property type="match status" value="1"/>
</dbReference>
<evidence type="ECO:0000256" key="5">
    <source>
        <dbReference type="ARBA" id="ARBA00022741"/>
    </source>
</evidence>
<dbReference type="InterPro" id="IPR027417">
    <property type="entry name" value="P-loop_NTPase"/>
</dbReference>
<dbReference type="InterPro" id="IPR011868">
    <property type="entry name" value="ModC_ABC_ATP-bd"/>
</dbReference>
<dbReference type="InterPro" id="IPR017871">
    <property type="entry name" value="ABC_transporter-like_CS"/>
</dbReference>
<dbReference type="EMBL" id="RJUK01000003">
    <property type="protein sequence ID" value="ROQ18149.1"/>
    <property type="molecule type" value="Genomic_DNA"/>
</dbReference>
<organism evidence="12 13">
    <name type="scientific">Marinimicrobium koreense</name>
    <dbReference type="NCBI Taxonomy" id="306545"/>
    <lineage>
        <taxon>Bacteria</taxon>
        <taxon>Pseudomonadati</taxon>
        <taxon>Pseudomonadota</taxon>
        <taxon>Gammaproteobacteria</taxon>
        <taxon>Cellvibrionales</taxon>
        <taxon>Cellvibrionaceae</taxon>
        <taxon>Marinimicrobium</taxon>
    </lineage>
</organism>
<evidence type="ECO:0000256" key="1">
    <source>
        <dbReference type="ARBA" id="ARBA00022448"/>
    </source>
</evidence>
<evidence type="ECO:0000259" key="10">
    <source>
        <dbReference type="PROSITE" id="PS50893"/>
    </source>
</evidence>
<keyword evidence="5" id="KW-0547">Nucleotide-binding</keyword>
<keyword evidence="1" id="KW-0813">Transport</keyword>
<evidence type="ECO:0000313" key="13">
    <source>
        <dbReference type="Proteomes" id="UP000273643"/>
    </source>
</evidence>
<keyword evidence="8" id="KW-0472">Membrane</keyword>
<comment type="caution">
    <text evidence="12">The sequence shown here is derived from an EMBL/GenBank/DDBJ whole genome shotgun (WGS) entry which is preliminary data.</text>
</comment>
<feature type="domain" description="ABC transporter" evidence="10">
    <location>
        <begin position="7"/>
        <end position="239"/>
    </location>
</feature>
<dbReference type="SUPFAM" id="SSF52540">
    <property type="entry name" value="P-loop containing nucleoside triphosphate hydrolases"/>
    <property type="match status" value="1"/>
</dbReference>
<dbReference type="AlphaFoldDB" id="A0A3N1NQI2"/>
<evidence type="ECO:0000259" key="11">
    <source>
        <dbReference type="PROSITE" id="PS51866"/>
    </source>
</evidence>
<evidence type="ECO:0000256" key="7">
    <source>
        <dbReference type="ARBA" id="ARBA00022967"/>
    </source>
</evidence>
<name>A0A3N1NQI2_9GAMM</name>
<feature type="domain" description="Mop" evidence="11">
    <location>
        <begin position="298"/>
        <end position="361"/>
    </location>
</feature>
<keyword evidence="4" id="KW-0997">Cell inner membrane</keyword>
<dbReference type="PANTHER" id="PTHR43514">
    <property type="entry name" value="ABC TRANSPORTER I FAMILY MEMBER 10"/>
    <property type="match status" value="1"/>
</dbReference>
<keyword evidence="6 12" id="KW-0067">ATP-binding</keyword>
<dbReference type="InterPro" id="IPR003439">
    <property type="entry name" value="ABC_transporter-like_ATP-bd"/>
</dbReference>
<dbReference type="InterPro" id="IPR005116">
    <property type="entry name" value="Transp-assoc_OB_typ1"/>
</dbReference>
<dbReference type="Pfam" id="PF00005">
    <property type="entry name" value="ABC_tran"/>
    <property type="match status" value="1"/>
</dbReference>
<evidence type="ECO:0000256" key="9">
    <source>
        <dbReference type="PROSITE-ProRule" id="PRU01213"/>
    </source>
</evidence>
<proteinExistence type="predicted"/>
<dbReference type="InterPro" id="IPR050334">
    <property type="entry name" value="Molybdenum_import_ModC"/>
</dbReference>
<dbReference type="GO" id="GO:0016020">
    <property type="term" value="C:membrane"/>
    <property type="evidence" value="ECO:0007669"/>
    <property type="project" value="InterPro"/>
</dbReference>
<dbReference type="PROSITE" id="PS51866">
    <property type="entry name" value="MOP"/>
    <property type="match status" value="1"/>
</dbReference>
<dbReference type="PANTHER" id="PTHR43514:SF10">
    <property type="entry name" value="MOLYBDENUM IMPORT ATP-BINDING PROTEIN MODC 2"/>
    <property type="match status" value="1"/>
</dbReference>
<gene>
    <name evidence="12" type="ORF">EDC38_3123</name>
</gene>
<evidence type="ECO:0000256" key="8">
    <source>
        <dbReference type="ARBA" id="ARBA00023136"/>
    </source>
</evidence>
<dbReference type="SUPFAM" id="SSF50331">
    <property type="entry name" value="MOP-like"/>
    <property type="match status" value="1"/>
</dbReference>
<sequence>MTTTSDTQGLALHFQVRRGDFELAVDLRLPGRGVTGIVGPSGCGKTTLLRAVAGLDKTPGGRLHLGERCWQDGAQFLPTHRRRLGYVFQEPSLFEHLSVRGNLNYGWRRTPAAERHLSQEELIEWLGLAPLIDRPVSGLSGGERQRVAIARALATSPELLLMDEPLAALDPTSKQAIMPYLETLHDRLEIPVLYVSHAPEEVARLADHLVLMERGRVLAAGPLAELMTRADLPLARADDAAAVLSGTVAAHDDHYALTRVALNGGTLTLARQPRLEGQSVRLRVAARDVSLTLSQARDTSILNCLPVQVVNIEPYDNTRVTVHLDCSGQPLLARITRKSADDLALSGGQTVYAQIKTAALL</sequence>
<dbReference type="Gene3D" id="3.40.50.300">
    <property type="entry name" value="P-loop containing nucleotide triphosphate hydrolases"/>
    <property type="match status" value="1"/>
</dbReference>
<dbReference type="OrthoDB" id="9802264at2"/>
<dbReference type="GO" id="GO:0016887">
    <property type="term" value="F:ATP hydrolysis activity"/>
    <property type="evidence" value="ECO:0007669"/>
    <property type="project" value="InterPro"/>
</dbReference>
<dbReference type="InterPro" id="IPR004606">
    <property type="entry name" value="Mop_domain"/>
</dbReference>
<reference evidence="12 13" key="1">
    <citation type="submission" date="2018-11" db="EMBL/GenBank/DDBJ databases">
        <title>Genomic Encyclopedia of Type Strains, Phase IV (KMG-IV): sequencing the most valuable type-strain genomes for metagenomic binning, comparative biology and taxonomic classification.</title>
        <authorList>
            <person name="Goeker M."/>
        </authorList>
    </citation>
    <scope>NUCLEOTIDE SEQUENCE [LARGE SCALE GENOMIC DNA]</scope>
    <source>
        <strain evidence="12 13">DSM 16974</strain>
    </source>
</reference>
<protein>
    <submittedName>
        <fullName evidence="12">Molybdate transport system ATP-binding protein</fullName>
    </submittedName>
</protein>
<dbReference type="GO" id="GO:0005524">
    <property type="term" value="F:ATP binding"/>
    <property type="evidence" value="ECO:0007669"/>
    <property type="project" value="UniProtKB-KW"/>
</dbReference>
<keyword evidence="2" id="KW-1003">Cell membrane</keyword>
<evidence type="ECO:0000256" key="6">
    <source>
        <dbReference type="ARBA" id="ARBA00022840"/>
    </source>
</evidence>
<dbReference type="InterPro" id="IPR003593">
    <property type="entry name" value="AAA+_ATPase"/>
</dbReference>
<dbReference type="NCBIfam" id="TIGR02142">
    <property type="entry name" value="modC_ABC"/>
    <property type="match status" value="1"/>
</dbReference>
<accession>A0A3N1NQI2</accession>
<keyword evidence="3 9" id="KW-0500">Molybdenum</keyword>
<keyword evidence="13" id="KW-1185">Reference proteome</keyword>
<evidence type="ECO:0000256" key="2">
    <source>
        <dbReference type="ARBA" id="ARBA00022475"/>
    </source>
</evidence>
<dbReference type="InterPro" id="IPR008995">
    <property type="entry name" value="Mo/tungstate-bd_C_term_dom"/>
</dbReference>
<dbReference type="GO" id="GO:0140359">
    <property type="term" value="F:ABC-type transporter activity"/>
    <property type="evidence" value="ECO:0007669"/>
    <property type="project" value="InterPro"/>
</dbReference>
<dbReference type="PROSITE" id="PS00211">
    <property type="entry name" value="ABC_TRANSPORTER_1"/>
    <property type="match status" value="1"/>
</dbReference>
<dbReference type="RefSeq" id="WP_123639458.1">
    <property type="nucleotide sequence ID" value="NZ_RJUK01000003.1"/>
</dbReference>
<dbReference type="Proteomes" id="UP000273643">
    <property type="component" value="Unassembled WGS sequence"/>
</dbReference>
<dbReference type="PROSITE" id="PS50893">
    <property type="entry name" value="ABC_TRANSPORTER_2"/>
    <property type="match status" value="1"/>
</dbReference>